<comment type="caution">
    <text evidence="6">The sequence shown here is derived from an EMBL/GenBank/DDBJ whole genome shotgun (WGS) entry which is preliminary data.</text>
</comment>
<dbReference type="InterPro" id="IPR002698">
    <property type="entry name" value="FTHF_cligase"/>
</dbReference>
<sequence>MGCGERDWELRLTGGPEDLTALKKRLRADLLRRREHRGGEGRARAALNRCLALRASWAGVRVGVYLGFGHELDPLPLVRALVHRGAVVGLPVVVRNRHPLVFRRYLPNVLMQQSGFGISEPGVRARPIRPDLVLAPLVGVDRTGTRLGYGGGFYDRTIERWRRRGHHPEIIGLAFEAQFVPRLPAGRHDVRLHGLITEAAFRRFT</sequence>
<dbReference type="PIRSF" id="PIRSF006806">
    <property type="entry name" value="FTHF_cligase"/>
    <property type="match status" value="1"/>
</dbReference>
<dbReference type="NCBIfam" id="TIGR02727">
    <property type="entry name" value="MTHFS_bact"/>
    <property type="match status" value="1"/>
</dbReference>
<dbReference type="GO" id="GO:0046872">
    <property type="term" value="F:metal ion binding"/>
    <property type="evidence" value="ECO:0007669"/>
    <property type="project" value="UniProtKB-KW"/>
</dbReference>
<dbReference type="OrthoDB" id="9801938at2"/>
<comment type="catalytic activity">
    <reaction evidence="5">
        <text>(6S)-5-formyl-5,6,7,8-tetrahydrofolate + ATP = (6R)-5,10-methenyltetrahydrofolate + ADP + phosphate</text>
        <dbReference type="Rhea" id="RHEA:10488"/>
        <dbReference type="ChEBI" id="CHEBI:30616"/>
        <dbReference type="ChEBI" id="CHEBI:43474"/>
        <dbReference type="ChEBI" id="CHEBI:57455"/>
        <dbReference type="ChEBI" id="CHEBI:57457"/>
        <dbReference type="ChEBI" id="CHEBI:456216"/>
        <dbReference type="EC" id="6.3.3.2"/>
    </reaction>
</comment>
<evidence type="ECO:0000256" key="5">
    <source>
        <dbReference type="RuleBase" id="RU361279"/>
    </source>
</evidence>
<name>A0A2M9FWH3_9PROT</name>
<dbReference type="InterPro" id="IPR024185">
    <property type="entry name" value="FTHF_cligase-like_sf"/>
</dbReference>
<protein>
    <recommendedName>
        <fullName evidence="5">5-formyltetrahydrofolate cyclo-ligase</fullName>
        <ecNumber evidence="5">6.3.3.2</ecNumber>
    </recommendedName>
</protein>
<proteinExistence type="inferred from homology"/>
<dbReference type="EC" id="6.3.3.2" evidence="5"/>
<feature type="binding site" evidence="4">
    <location>
        <begin position="23"/>
        <end position="27"/>
    </location>
    <ligand>
        <name>ATP</name>
        <dbReference type="ChEBI" id="CHEBI:30616"/>
    </ligand>
</feature>
<dbReference type="Proteomes" id="UP000229498">
    <property type="component" value="Unassembled WGS sequence"/>
</dbReference>
<evidence type="ECO:0000313" key="7">
    <source>
        <dbReference type="Proteomes" id="UP000229498"/>
    </source>
</evidence>
<dbReference type="GO" id="GO:0030272">
    <property type="term" value="F:5-formyltetrahydrofolate cyclo-ligase activity"/>
    <property type="evidence" value="ECO:0007669"/>
    <property type="project" value="UniProtKB-EC"/>
</dbReference>
<keyword evidence="5" id="KW-0460">Magnesium</keyword>
<keyword evidence="6" id="KW-0436">Ligase</keyword>
<feature type="binding site" evidence="4">
    <location>
        <position position="66"/>
    </location>
    <ligand>
        <name>substrate</name>
    </ligand>
</feature>
<comment type="cofactor">
    <cofactor evidence="5">
        <name>Mg(2+)</name>
        <dbReference type="ChEBI" id="CHEBI:18420"/>
    </cofactor>
</comment>
<dbReference type="AlphaFoldDB" id="A0A2M9FWH3"/>
<keyword evidence="2 4" id="KW-0547">Nucleotide-binding</keyword>
<keyword evidence="5" id="KW-0479">Metal-binding</keyword>
<dbReference type="EMBL" id="PHIG01000054">
    <property type="protein sequence ID" value="PJK27816.1"/>
    <property type="molecule type" value="Genomic_DNA"/>
</dbReference>
<gene>
    <name evidence="6" type="ORF">CVT23_20260</name>
</gene>
<evidence type="ECO:0000256" key="2">
    <source>
        <dbReference type="ARBA" id="ARBA00022741"/>
    </source>
</evidence>
<dbReference type="PANTHER" id="PTHR23407">
    <property type="entry name" value="ATPASE INHIBITOR/5-FORMYLTETRAHYDROFOLATE CYCLO-LIGASE"/>
    <property type="match status" value="1"/>
</dbReference>
<feature type="binding site" evidence="4">
    <location>
        <begin position="146"/>
        <end position="154"/>
    </location>
    <ligand>
        <name>ATP</name>
        <dbReference type="ChEBI" id="CHEBI:30616"/>
    </ligand>
</feature>
<dbReference type="Gene3D" id="3.40.50.10420">
    <property type="entry name" value="NagB/RpiA/CoA transferase-like"/>
    <property type="match status" value="1"/>
</dbReference>
<dbReference type="GO" id="GO:0035999">
    <property type="term" value="P:tetrahydrofolate interconversion"/>
    <property type="evidence" value="ECO:0007669"/>
    <property type="project" value="TreeGrafter"/>
</dbReference>
<dbReference type="Pfam" id="PF01812">
    <property type="entry name" value="5-FTHF_cyc-lig"/>
    <property type="match status" value="1"/>
</dbReference>
<keyword evidence="7" id="KW-1185">Reference proteome</keyword>
<feature type="binding site" evidence="4">
    <location>
        <position position="71"/>
    </location>
    <ligand>
        <name>substrate</name>
    </ligand>
</feature>
<dbReference type="InterPro" id="IPR037171">
    <property type="entry name" value="NagB/RpiA_transferase-like"/>
</dbReference>
<dbReference type="PANTHER" id="PTHR23407:SF1">
    <property type="entry name" value="5-FORMYLTETRAHYDROFOLATE CYCLO-LIGASE"/>
    <property type="match status" value="1"/>
</dbReference>
<evidence type="ECO:0000256" key="1">
    <source>
        <dbReference type="ARBA" id="ARBA00010638"/>
    </source>
</evidence>
<dbReference type="GO" id="GO:0005524">
    <property type="term" value="F:ATP binding"/>
    <property type="evidence" value="ECO:0007669"/>
    <property type="project" value="UniProtKB-KW"/>
</dbReference>
<dbReference type="GO" id="GO:0009396">
    <property type="term" value="P:folic acid-containing compound biosynthetic process"/>
    <property type="evidence" value="ECO:0007669"/>
    <property type="project" value="TreeGrafter"/>
</dbReference>
<reference evidence="6 7" key="1">
    <citation type="submission" date="2017-11" db="EMBL/GenBank/DDBJ databases">
        <title>Draft genome sequence of Rhizobiales bacterium SY3-13.</title>
        <authorList>
            <person name="Sun C."/>
        </authorList>
    </citation>
    <scope>NUCLEOTIDE SEQUENCE [LARGE SCALE GENOMIC DNA]</scope>
    <source>
        <strain evidence="6 7">SY3-13</strain>
    </source>
</reference>
<evidence type="ECO:0000256" key="3">
    <source>
        <dbReference type="ARBA" id="ARBA00022840"/>
    </source>
</evidence>
<organism evidence="6 7">
    <name type="scientific">Minwuia thermotolerans</name>
    <dbReference type="NCBI Taxonomy" id="2056226"/>
    <lineage>
        <taxon>Bacteria</taxon>
        <taxon>Pseudomonadati</taxon>
        <taxon>Pseudomonadota</taxon>
        <taxon>Alphaproteobacteria</taxon>
        <taxon>Minwuiales</taxon>
        <taxon>Minwuiaceae</taxon>
        <taxon>Minwuia</taxon>
    </lineage>
</organism>
<accession>A0A2M9FWH3</accession>
<dbReference type="SUPFAM" id="SSF100950">
    <property type="entry name" value="NagB/RpiA/CoA transferase-like"/>
    <property type="match status" value="1"/>
</dbReference>
<evidence type="ECO:0000313" key="6">
    <source>
        <dbReference type="EMBL" id="PJK27816.1"/>
    </source>
</evidence>
<comment type="similarity">
    <text evidence="1 5">Belongs to the 5-formyltetrahydrofolate cyclo-ligase family.</text>
</comment>
<evidence type="ECO:0000256" key="4">
    <source>
        <dbReference type="PIRSR" id="PIRSR006806-1"/>
    </source>
</evidence>
<keyword evidence="3 4" id="KW-0067">ATP-binding</keyword>